<feature type="transmembrane region" description="Helical" evidence="6">
    <location>
        <begin position="305"/>
        <end position="325"/>
    </location>
</feature>
<dbReference type="Gene3D" id="3.10.20.90">
    <property type="entry name" value="Phosphatidylinositol 3-kinase Catalytic Subunit, Chain A, domain 1"/>
    <property type="match status" value="1"/>
</dbReference>
<feature type="domain" description="Ubiquitin-like" evidence="7">
    <location>
        <begin position="4"/>
        <end position="64"/>
    </location>
</feature>
<dbReference type="PROSITE" id="PS50053">
    <property type="entry name" value="UBIQUITIN_2"/>
    <property type="match status" value="1"/>
</dbReference>
<feature type="compositionally biased region" description="Low complexity" evidence="5">
    <location>
        <begin position="88"/>
        <end position="104"/>
    </location>
</feature>
<dbReference type="AlphaFoldDB" id="A0A5M3MTR6"/>
<keyword evidence="9" id="KW-1185">Reference proteome</keyword>
<dbReference type="InterPro" id="IPR000626">
    <property type="entry name" value="Ubiquitin-like_dom"/>
</dbReference>
<dbReference type="OrthoDB" id="21589at2759"/>
<dbReference type="Proteomes" id="UP000053558">
    <property type="component" value="Unassembled WGS sequence"/>
</dbReference>
<dbReference type="GeneID" id="19210327"/>
<feature type="compositionally biased region" description="Polar residues" evidence="5">
    <location>
        <begin position="388"/>
        <end position="399"/>
    </location>
</feature>
<comment type="subcellular location">
    <subcellularLocation>
        <location evidence="1">Membrane</location>
    </subcellularLocation>
</comment>
<dbReference type="RefSeq" id="XP_007767767.1">
    <property type="nucleotide sequence ID" value="XM_007769577.1"/>
</dbReference>
<sequence length="544" mass="59756">MATVALRVEVPTYGKSFNVSVPASATILDVKREIESTCAGRPTVSGQRLIWRGRYLSDSEQVEDIHKASDGHCVMHLSVHPSAWAAGPPTSAKPSSTPTSSSDTLLRTNHSLPPSNFYIPNANPFPTAPPRSQSASYISSKHRHALAVLMGQVETRPDQTEEAHATAKRTVESHGYIWPSILDEEYPAVSPKSAEGLIYDTVTVESRSYLRLRNPNAQPTLRQIHALKVLTYTFFLCTLPPPPTASFTVPPALESVPAPHVNELLAQMGFPPLRVGGPNVNGAALHGHLPDADGQGIMADIPVRALLAPLFMVLLRTVLLLYFFSPTSKPIFGVLIAAWIFYEVYTHVRIVVLRPLEDAANQRQQRAAGNEQANQGRGGPGLGMDNGAQPQPGNGQVTPGVNVRNDTQRPESQRSPPPPIPESTGILDTLAFTRIASENTLLFAPPGHPPQPPTWTEKATTFASLFVTSLHPGVWNRRRRVLREREGRIRMEMNTIEREEQQEEGGEADWRAQARNSILAAHSRRPAWVKDYVVRARAGEWVEE</sequence>
<gene>
    <name evidence="8" type="ORF">CONPUDRAFT_81913</name>
</gene>
<dbReference type="SUPFAM" id="SSF54236">
    <property type="entry name" value="Ubiquitin-like"/>
    <property type="match status" value="1"/>
</dbReference>
<evidence type="ECO:0000256" key="5">
    <source>
        <dbReference type="SAM" id="MobiDB-lite"/>
    </source>
</evidence>
<dbReference type="EMBL" id="JH711577">
    <property type="protein sequence ID" value="EIW82437.1"/>
    <property type="molecule type" value="Genomic_DNA"/>
</dbReference>
<name>A0A5M3MTR6_CONPW</name>
<dbReference type="GO" id="GO:0016020">
    <property type="term" value="C:membrane"/>
    <property type="evidence" value="ECO:0007669"/>
    <property type="project" value="UniProtKB-SubCell"/>
</dbReference>
<dbReference type="Pfam" id="PF00240">
    <property type="entry name" value="ubiquitin"/>
    <property type="match status" value="1"/>
</dbReference>
<evidence type="ECO:0000256" key="2">
    <source>
        <dbReference type="ARBA" id="ARBA00022692"/>
    </source>
</evidence>
<dbReference type="GO" id="GO:0030968">
    <property type="term" value="P:endoplasmic reticulum unfolded protein response"/>
    <property type="evidence" value="ECO:0007669"/>
    <property type="project" value="TreeGrafter"/>
</dbReference>
<keyword evidence="2 6" id="KW-0812">Transmembrane</keyword>
<feature type="compositionally biased region" description="Polar residues" evidence="5">
    <location>
        <begin position="105"/>
        <end position="114"/>
    </location>
</feature>
<reference evidence="9" key="1">
    <citation type="journal article" date="2012" name="Science">
        <title>The Paleozoic origin of enzymatic lignin decomposition reconstructed from 31 fungal genomes.</title>
        <authorList>
            <person name="Floudas D."/>
            <person name="Binder M."/>
            <person name="Riley R."/>
            <person name="Barry K."/>
            <person name="Blanchette R.A."/>
            <person name="Henrissat B."/>
            <person name="Martinez A.T."/>
            <person name="Otillar R."/>
            <person name="Spatafora J.W."/>
            <person name="Yadav J.S."/>
            <person name="Aerts A."/>
            <person name="Benoit I."/>
            <person name="Boyd A."/>
            <person name="Carlson A."/>
            <person name="Copeland A."/>
            <person name="Coutinho P.M."/>
            <person name="de Vries R.P."/>
            <person name="Ferreira P."/>
            <person name="Findley K."/>
            <person name="Foster B."/>
            <person name="Gaskell J."/>
            <person name="Glotzer D."/>
            <person name="Gorecki P."/>
            <person name="Heitman J."/>
            <person name="Hesse C."/>
            <person name="Hori C."/>
            <person name="Igarashi K."/>
            <person name="Jurgens J.A."/>
            <person name="Kallen N."/>
            <person name="Kersten P."/>
            <person name="Kohler A."/>
            <person name="Kuees U."/>
            <person name="Kumar T.K.A."/>
            <person name="Kuo A."/>
            <person name="LaButti K."/>
            <person name="Larrondo L.F."/>
            <person name="Lindquist E."/>
            <person name="Ling A."/>
            <person name="Lombard V."/>
            <person name="Lucas S."/>
            <person name="Lundell T."/>
            <person name="Martin R."/>
            <person name="McLaughlin D.J."/>
            <person name="Morgenstern I."/>
            <person name="Morin E."/>
            <person name="Murat C."/>
            <person name="Nagy L.G."/>
            <person name="Nolan M."/>
            <person name="Ohm R.A."/>
            <person name="Patyshakuliyeva A."/>
            <person name="Rokas A."/>
            <person name="Ruiz-Duenas F.J."/>
            <person name="Sabat G."/>
            <person name="Salamov A."/>
            <person name="Samejima M."/>
            <person name="Schmutz J."/>
            <person name="Slot J.C."/>
            <person name="St John F."/>
            <person name="Stenlid J."/>
            <person name="Sun H."/>
            <person name="Sun S."/>
            <person name="Syed K."/>
            <person name="Tsang A."/>
            <person name="Wiebenga A."/>
            <person name="Young D."/>
            <person name="Pisabarro A."/>
            <person name="Eastwood D.C."/>
            <person name="Martin F."/>
            <person name="Cullen D."/>
            <person name="Grigoriev I.V."/>
            <person name="Hibbett D.S."/>
        </authorList>
    </citation>
    <scope>NUCLEOTIDE SEQUENCE [LARGE SCALE GENOMIC DNA]</scope>
    <source>
        <strain evidence="9">RWD-64-598 SS2</strain>
    </source>
</reference>
<keyword evidence="3 6" id="KW-1133">Transmembrane helix</keyword>
<dbReference type="PANTHER" id="PTHR12943:SF27">
    <property type="entry name" value="HOMOCYSTEINE-INDUCED ENDOPLASMIC RETICULUM PROTEIN, ISOFORM A"/>
    <property type="match status" value="1"/>
</dbReference>
<protein>
    <recommendedName>
        <fullName evidence="7">Ubiquitin-like domain-containing protein</fullName>
    </recommendedName>
</protein>
<evidence type="ECO:0000256" key="6">
    <source>
        <dbReference type="SAM" id="Phobius"/>
    </source>
</evidence>
<evidence type="ECO:0000256" key="1">
    <source>
        <dbReference type="ARBA" id="ARBA00004370"/>
    </source>
</evidence>
<dbReference type="InterPro" id="IPR029071">
    <property type="entry name" value="Ubiquitin-like_domsf"/>
</dbReference>
<organism evidence="8 9">
    <name type="scientific">Coniophora puteana (strain RWD-64-598)</name>
    <name type="common">Brown rot fungus</name>
    <dbReference type="NCBI Taxonomy" id="741705"/>
    <lineage>
        <taxon>Eukaryota</taxon>
        <taxon>Fungi</taxon>
        <taxon>Dikarya</taxon>
        <taxon>Basidiomycota</taxon>
        <taxon>Agaricomycotina</taxon>
        <taxon>Agaricomycetes</taxon>
        <taxon>Agaricomycetidae</taxon>
        <taxon>Boletales</taxon>
        <taxon>Coniophorineae</taxon>
        <taxon>Coniophoraceae</taxon>
        <taxon>Coniophora</taxon>
    </lineage>
</organism>
<evidence type="ECO:0000313" key="8">
    <source>
        <dbReference type="EMBL" id="EIW82437.1"/>
    </source>
</evidence>
<dbReference type="PANTHER" id="PTHR12943">
    <property type="entry name" value="HOMOCYSTEINE-RESPONSIVE ENDOPLASMIC RETICULUM-RESIDENT UNIQUITIN-LIKE DOMAIN HERPUD PROTEIN FAMILY MEMBER"/>
    <property type="match status" value="1"/>
</dbReference>
<evidence type="ECO:0000256" key="4">
    <source>
        <dbReference type="ARBA" id="ARBA00023136"/>
    </source>
</evidence>
<proteinExistence type="predicted"/>
<evidence type="ECO:0000259" key="7">
    <source>
        <dbReference type="PROSITE" id="PS50053"/>
    </source>
</evidence>
<keyword evidence="4 6" id="KW-0472">Membrane</keyword>
<dbReference type="KEGG" id="cput:CONPUDRAFT_81913"/>
<feature type="transmembrane region" description="Helical" evidence="6">
    <location>
        <begin position="331"/>
        <end position="353"/>
    </location>
</feature>
<dbReference type="InterPro" id="IPR039751">
    <property type="entry name" value="HERPUD1/2"/>
</dbReference>
<accession>A0A5M3MTR6</accession>
<feature type="region of interest" description="Disordered" evidence="5">
    <location>
        <begin position="85"/>
        <end position="134"/>
    </location>
</feature>
<evidence type="ECO:0000256" key="3">
    <source>
        <dbReference type="ARBA" id="ARBA00022989"/>
    </source>
</evidence>
<feature type="compositionally biased region" description="Low complexity" evidence="5">
    <location>
        <begin position="363"/>
        <end position="375"/>
    </location>
</feature>
<comment type="caution">
    <text evidence="8">The sequence shown here is derived from an EMBL/GenBank/DDBJ whole genome shotgun (WGS) entry which is preliminary data.</text>
</comment>
<evidence type="ECO:0000313" key="9">
    <source>
        <dbReference type="Proteomes" id="UP000053558"/>
    </source>
</evidence>
<feature type="region of interest" description="Disordered" evidence="5">
    <location>
        <begin position="363"/>
        <end position="425"/>
    </location>
</feature>
<dbReference type="OMA" id="YEAWNAM"/>